<evidence type="ECO:0000313" key="9">
    <source>
        <dbReference type="EMBL" id="KAK7110230.1"/>
    </source>
</evidence>
<feature type="transmembrane region" description="Helical" evidence="6">
    <location>
        <begin position="344"/>
        <end position="361"/>
    </location>
</feature>
<dbReference type="Pfam" id="PF00001">
    <property type="entry name" value="7tm_1"/>
    <property type="match status" value="1"/>
</dbReference>
<feature type="transmembrane region" description="Helical" evidence="6">
    <location>
        <begin position="300"/>
        <end position="324"/>
    </location>
</feature>
<dbReference type="GO" id="GO:0016020">
    <property type="term" value="C:membrane"/>
    <property type="evidence" value="ECO:0007669"/>
    <property type="project" value="UniProtKB-SubCell"/>
</dbReference>
<dbReference type="SUPFAM" id="SSF81321">
    <property type="entry name" value="Family A G protein-coupled receptor-like"/>
    <property type="match status" value="1"/>
</dbReference>
<feature type="transmembrane region" description="Helical" evidence="6">
    <location>
        <begin position="101"/>
        <end position="123"/>
    </location>
</feature>
<keyword evidence="4 6" id="KW-0472">Membrane</keyword>
<keyword evidence="2 6" id="KW-0812">Transmembrane</keyword>
<dbReference type="PANTHER" id="PTHR46641:SF2">
    <property type="entry name" value="FMRFAMIDE RECEPTOR"/>
    <property type="match status" value="1"/>
</dbReference>
<evidence type="ECO:0000256" key="3">
    <source>
        <dbReference type="ARBA" id="ARBA00022989"/>
    </source>
</evidence>
<comment type="subcellular location">
    <subcellularLocation>
        <location evidence="1">Membrane</location>
    </subcellularLocation>
</comment>
<dbReference type="EMBL" id="JBAMIC010000003">
    <property type="protein sequence ID" value="KAK7110230.1"/>
    <property type="molecule type" value="Genomic_DNA"/>
</dbReference>
<evidence type="ECO:0000256" key="2">
    <source>
        <dbReference type="ARBA" id="ARBA00022692"/>
    </source>
</evidence>
<feature type="region of interest" description="Disordered" evidence="5">
    <location>
        <begin position="409"/>
        <end position="446"/>
    </location>
</feature>
<organism evidence="9 10">
    <name type="scientific">Littorina saxatilis</name>
    <dbReference type="NCBI Taxonomy" id="31220"/>
    <lineage>
        <taxon>Eukaryota</taxon>
        <taxon>Metazoa</taxon>
        <taxon>Spiralia</taxon>
        <taxon>Lophotrochozoa</taxon>
        <taxon>Mollusca</taxon>
        <taxon>Gastropoda</taxon>
        <taxon>Caenogastropoda</taxon>
        <taxon>Littorinimorpha</taxon>
        <taxon>Littorinoidea</taxon>
        <taxon>Littorinidae</taxon>
        <taxon>Littorina</taxon>
    </lineage>
</organism>
<dbReference type="AlphaFoldDB" id="A0AAN9BV42"/>
<dbReference type="InterPro" id="IPR017452">
    <property type="entry name" value="GPCR_Rhodpsn_7TM"/>
</dbReference>
<feature type="signal peptide" evidence="7">
    <location>
        <begin position="1"/>
        <end position="17"/>
    </location>
</feature>
<keyword evidence="7" id="KW-0732">Signal</keyword>
<evidence type="ECO:0000256" key="1">
    <source>
        <dbReference type="ARBA" id="ARBA00004370"/>
    </source>
</evidence>
<keyword evidence="10" id="KW-1185">Reference proteome</keyword>
<sequence>MATSALLQALTTTLTTSLNPVVGDAIHPTSTDLLTSLTTTTLPPALPPGGGRPPPPDFLLHTQFVVDRVLIPLVVTFGIVGNFLSLVVLTRKEMASPTNSFLTALAISDISLLLLQVPMFFGLNPSVASTDSFKLFVRYYTVIMYVMTNVFLTCTCWLTVAVTVERFLSLRFMMHPRLVCTIRRAKRAILAIFFASFLFHFSKFFEYVPNTDLSSPRPLLPTELSLNKAYDVAMHITNITLATLLPIVALIVFNSFLVYFLATHRRRMLRHKTKAGLGLGGGSSGGGGSTSVDMLHVSGVVIAVVLVFVLCHSLGVVVALNIAVHGRHKIFSDHLFVAFKHVNNLLVMVNSGINFLLYCSISRKFRKMFAAVFCKRFLGKSSSWSLPVPLSENSMATAVSVRTHHAANGYSRSNDHSGSAKEASFVRPSPSNSSAASRRSADHVEI</sequence>
<evidence type="ECO:0000256" key="4">
    <source>
        <dbReference type="ARBA" id="ARBA00023136"/>
    </source>
</evidence>
<dbReference type="Gene3D" id="1.20.1070.10">
    <property type="entry name" value="Rhodopsin 7-helix transmembrane proteins"/>
    <property type="match status" value="1"/>
</dbReference>
<dbReference type="CDD" id="cd14978">
    <property type="entry name" value="7tmA_FMRFamide_R-like"/>
    <property type="match status" value="1"/>
</dbReference>
<dbReference type="PANTHER" id="PTHR46641">
    <property type="entry name" value="FMRFAMIDE RECEPTOR-RELATED"/>
    <property type="match status" value="1"/>
</dbReference>
<feature type="transmembrane region" description="Helical" evidence="6">
    <location>
        <begin position="239"/>
        <end position="262"/>
    </location>
</feature>
<feature type="compositionally biased region" description="Low complexity" evidence="5">
    <location>
        <begin position="427"/>
        <end position="438"/>
    </location>
</feature>
<protein>
    <recommendedName>
        <fullName evidence="8">G-protein coupled receptors family 1 profile domain-containing protein</fullName>
    </recommendedName>
</protein>
<feature type="chain" id="PRO_5043037820" description="G-protein coupled receptors family 1 profile domain-containing protein" evidence="7">
    <location>
        <begin position="18"/>
        <end position="446"/>
    </location>
</feature>
<gene>
    <name evidence="9" type="ORF">V1264_014143</name>
</gene>
<dbReference type="InterPro" id="IPR000276">
    <property type="entry name" value="GPCR_Rhodpsn"/>
</dbReference>
<name>A0AAN9BV42_9CAEN</name>
<feature type="domain" description="G-protein coupled receptors family 1 profile" evidence="8">
    <location>
        <begin position="81"/>
        <end position="358"/>
    </location>
</feature>
<dbReference type="GO" id="GO:0004930">
    <property type="term" value="F:G protein-coupled receptor activity"/>
    <property type="evidence" value="ECO:0007669"/>
    <property type="project" value="InterPro"/>
</dbReference>
<feature type="transmembrane region" description="Helical" evidence="6">
    <location>
        <begin position="143"/>
        <end position="168"/>
    </location>
</feature>
<dbReference type="PROSITE" id="PS50262">
    <property type="entry name" value="G_PROTEIN_RECEP_F1_2"/>
    <property type="match status" value="1"/>
</dbReference>
<keyword evidence="3 6" id="KW-1133">Transmembrane helix</keyword>
<evidence type="ECO:0000313" key="10">
    <source>
        <dbReference type="Proteomes" id="UP001374579"/>
    </source>
</evidence>
<feature type="transmembrane region" description="Helical" evidence="6">
    <location>
        <begin position="188"/>
        <end position="205"/>
    </location>
</feature>
<evidence type="ECO:0000259" key="8">
    <source>
        <dbReference type="PROSITE" id="PS50262"/>
    </source>
</evidence>
<feature type="transmembrane region" description="Helical" evidence="6">
    <location>
        <begin position="69"/>
        <end position="89"/>
    </location>
</feature>
<reference evidence="9 10" key="1">
    <citation type="submission" date="2024-02" db="EMBL/GenBank/DDBJ databases">
        <title>Chromosome-scale genome assembly of the rough periwinkle Littorina saxatilis.</title>
        <authorList>
            <person name="De Jode A."/>
            <person name="Faria R."/>
            <person name="Formenti G."/>
            <person name="Sims Y."/>
            <person name="Smith T.P."/>
            <person name="Tracey A."/>
            <person name="Wood J.M.D."/>
            <person name="Zagrodzka Z.B."/>
            <person name="Johannesson K."/>
            <person name="Butlin R.K."/>
            <person name="Leder E.H."/>
        </authorList>
    </citation>
    <scope>NUCLEOTIDE SEQUENCE [LARGE SCALE GENOMIC DNA]</scope>
    <source>
        <strain evidence="9">Snail1</strain>
        <tissue evidence="9">Muscle</tissue>
    </source>
</reference>
<evidence type="ECO:0000256" key="6">
    <source>
        <dbReference type="SAM" id="Phobius"/>
    </source>
</evidence>
<dbReference type="PRINTS" id="PR00237">
    <property type="entry name" value="GPCRRHODOPSN"/>
</dbReference>
<accession>A0AAN9BV42</accession>
<dbReference type="Proteomes" id="UP001374579">
    <property type="component" value="Unassembled WGS sequence"/>
</dbReference>
<dbReference type="InterPro" id="IPR052954">
    <property type="entry name" value="GPCR-Ligand_Int"/>
</dbReference>
<evidence type="ECO:0000256" key="5">
    <source>
        <dbReference type="SAM" id="MobiDB-lite"/>
    </source>
</evidence>
<proteinExistence type="predicted"/>
<evidence type="ECO:0000256" key="7">
    <source>
        <dbReference type="SAM" id="SignalP"/>
    </source>
</evidence>
<comment type="caution">
    <text evidence="9">The sequence shown here is derived from an EMBL/GenBank/DDBJ whole genome shotgun (WGS) entry which is preliminary data.</text>
</comment>